<dbReference type="InterPro" id="IPR020806">
    <property type="entry name" value="PKS_PP-bd"/>
</dbReference>
<evidence type="ECO:0000256" key="3">
    <source>
        <dbReference type="ARBA" id="ARBA00022553"/>
    </source>
</evidence>
<dbReference type="NCBIfam" id="TIGR01733">
    <property type="entry name" value="AA-adenyl-dom"/>
    <property type="match status" value="1"/>
</dbReference>
<dbReference type="Gene3D" id="3.30.559.30">
    <property type="entry name" value="Nonribosomal peptide synthetase, condensation domain"/>
    <property type="match status" value="1"/>
</dbReference>
<dbReference type="Gene3D" id="1.10.1200.10">
    <property type="entry name" value="ACP-like"/>
    <property type="match status" value="1"/>
</dbReference>
<dbReference type="Gene3D" id="3.40.50.1820">
    <property type="entry name" value="alpha/beta hydrolase"/>
    <property type="match status" value="1"/>
</dbReference>
<evidence type="ECO:0000313" key="6">
    <source>
        <dbReference type="Proteomes" id="UP000637383"/>
    </source>
</evidence>
<dbReference type="SUPFAM" id="SSF53335">
    <property type="entry name" value="S-adenosyl-L-methionine-dependent methyltransferases"/>
    <property type="match status" value="1"/>
</dbReference>
<dbReference type="InterPro" id="IPR001242">
    <property type="entry name" value="Condensation_dom"/>
</dbReference>
<dbReference type="InterPro" id="IPR035075">
    <property type="entry name" value="PRMT5"/>
</dbReference>
<comment type="caution">
    <text evidence="5">The sequence shown here is derived from an EMBL/GenBank/DDBJ whole genome shotgun (WGS) entry which is preliminary data.</text>
</comment>
<dbReference type="Pfam" id="PF00550">
    <property type="entry name" value="PP-binding"/>
    <property type="match status" value="1"/>
</dbReference>
<dbReference type="Gene3D" id="3.30.300.30">
    <property type="match status" value="2"/>
</dbReference>
<dbReference type="CDD" id="cd17652">
    <property type="entry name" value="A_NRPS_CmdD_like"/>
    <property type="match status" value="1"/>
</dbReference>
<dbReference type="SUPFAM" id="SSF53474">
    <property type="entry name" value="alpha/beta-Hydrolases"/>
    <property type="match status" value="1"/>
</dbReference>
<dbReference type="CDD" id="cd19531">
    <property type="entry name" value="LCL_NRPS-like"/>
    <property type="match status" value="1"/>
</dbReference>
<gene>
    <name evidence="5" type="ORF">H6H03_35605</name>
</gene>
<dbReference type="Proteomes" id="UP000637383">
    <property type="component" value="Unassembled WGS sequence"/>
</dbReference>
<comment type="cofactor">
    <cofactor evidence="1">
        <name>pantetheine 4'-phosphate</name>
        <dbReference type="ChEBI" id="CHEBI:47942"/>
    </cofactor>
</comment>
<dbReference type="Gene3D" id="2.30.38.10">
    <property type="entry name" value="Luciferase, Domain 3"/>
    <property type="match status" value="1"/>
</dbReference>
<reference evidence="5 6" key="1">
    <citation type="journal article" date="2020" name="ISME J.">
        <title>Comparative genomics reveals insights into cyanobacterial evolution and habitat adaptation.</title>
        <authorList>
            <person name="Chen M.Y."/>
            <person name="Teng W.K."/>
            <person name="Zhao L."/>
            <person name="Hu C.X."/>
            <person name="Zhou Y.K."/>
            <person name="Han B.P."/>
            <person name="Song L.R."/>
            <person name="Shu W.S."/>
        </authorList>
    </citation>
    <scope>NUCLEOTIDE SEQUENCE [LARGE SCALE GENOMIC DNA]</scope>
    <source>
        <strain evidence="5 6">FACHB-159</strain>
    </source>
</reference>
<dbReference type="SUPFAM" id="SSF56801">
    <property type="entry name" value="Acetyl-CoA synthetase-like"/>
    <property type="match status" value="1"/>
</dbReference>
<evidence type="ECO:0000256" key="2">
    <source>
        <dbReference type="ARBA" id="ARBA00022450"/>
    </source>
</evidence>
<dbReference type="InterPro" id="IPR010071">
    <property type="entry name" value="AA_adenyl_dom"/>
</dbReference>
<dbReference type="Pfam" id="PF05185">
    <property type="entry name" value="PRMT5"/>
    <property type="match status" value="1"/>
</dbReference>
<dbReference type="InterPro" id="IPR036736">
    <property type="entry name" value="ACP-like_sf"/>
</dbReference>
<keyword evidence="3" id="KW-0597">Phosphoprotein</keyword>
<sequence length="1735" mass="194489">MSNQLKRLDHLSQKKRELVLQKLNKQKLISQTDNQKILPISRNQAIPLSFAQQRLWFLDQLEPGSANYNMTAGIVLSGKLQVNALEQALAKILQRHEVLRTTFKMVNGSPVQVITDALTVTLPIIDLQALPTSEQSSAVQRWAKNETEQPFDLENGLLLRVVLLKLAQESHVLLLTIHHIVFDGWSVDIFIHELSSLYSAFSTGVPSSLPELPIQYADFAHWQRQWLRGEVLETQLAYWKQQLAGIPPLLELPSDRPRPPVQTFTGRTERIPLNADLTHKLRLLSQQSGATLFMVLLTAFVILLSRYSSQEDIVVGSPIANRNRSEVEPLIGFFVNTLVLRTKLQGNPSFLELLSQVRQTALDAYAHQDTPFEQLVEELQPERNLSYSPLFQVGFTLQNAATQTLELPGLTLTALEIENTTAKYDLTLFVEETENGLTGVWEYNSNLFDLATITRMAQHFQNLLEGIVANPQEKIAQLPLLSASEQNQLLVEWNNTQVEYDYDKCIHQLFADQVELTPDAVAVVFQEQQLTYRQLNSRANQLAHHLQTRGVKPGVLVGVCVERSPEMIVGVLGILKAGGAYVPLDSAYPQERLAYMLSDSQVRVLLTTEKLAAKLPEHQAHIVYLDANWKIISQESQENPVSEVKPENLAYAIYTSGSTGKPKGVLIAHQGLCNLAQVKIRIWDVQLNSRVLQFASFSFDASVSEIFVTLCSGASLVLATPEELLPGTPLIKLLYDQAITHVTLPPSALAVLPPSELPALQNIIVAGEACSLDLAVQWSNNRRFFNAYGPSESTVCATIAEYIKDSSQLPIGRPIANTQVYILDQYLQPVPVGVAGELHIGGVGLALGYLNDPEATQEKFIPNLFSKQPGSRLYKTGDRARYLPDGNIEFLGRSDRQVKIRGYRIELGEIETALSQLREVQEAVVIAREDQPNNKRLVAYVVPQQENINSLHQPEKSVNGQVELWPSVAEFYVYDELLYYAMTNDHRRNDSYKVAINQLVKDKIVVEIGTGKDAILSRFCAEAGAKKIYAIERNEETCQQARACIANLGLTDKITIIHGDATLVNLPELADVCVSEIVGAIGGSEGAAVIINNARRFLKPEGLMIPERSITKIAAVTLPDEILENPQFTKTSGHYTQKIFEQVGYQFDLRVCIKKFPQTNVLSNVDIFENLNFNEFVRTESCHEVKFDIHKNGRLDGFLVWLNLHTIAGEEIDILQHEHCWLPVYFPVFEPGIEVSSGDVIEAVCSRKLCGNNLNPDYSIKGHLLKKNGEIINFEYVSYHYKNSFQQTPFYQRLFANFSSGENNHSDNFVPFLRDNLTKLLPKYMIPSSFVVLEALPLTPNGKIDRRALPAPDNSHVARKHGLVLPRYALEMQLAAIWEQVLGIHPVGVQDNFFEIGGHSLLAVHLMAQIQEQLGKNLPLATLLHNPTIEQMASIISQKADTPLWSPLVAIQPHGSKRPFFCVPGSATDVIEFYHLARYLDAEQPFYGLQPRGLDGELEPHARIEEMASCYIEAIQTVQPQGPYLLGGHSFGSFVAFEMAQQLQKQGHEVGLVAILDTMSPVHSLQKPIDDWDDTQNLNLFARLMERFFDKKVELSQDILSTLDPEGQLNYFGERLKAANLLPPQIGTKQLQGFLKVTKAVSQAYDVYQPYNDRQTKITFFRASEENPEDLRSLAEFSEILEDPAWGWNKFSAEPVKVYFVPGDHVTMMTEPHVQTLADRLQVCIDQAQVNSGVK</sequence>
<protein>
    <submittedName>
        <fullName evidence="5">Amino acid adenylation domain-containing protein</fullName>
    </submittedName>
</protein>
<dbReference type="PANTHER" id="PTHR45527">
    <property type="entry name" value="NONRIBOSOMAL PEPTIDE SYNTHETASE"/>
    <property type="match status" value="1"/>
</dbReference>
<dbReference type="SUPFAM" id="SSF47336">
    <property type="entry name" value="ACP-like"/>
    <property type="match status" value="1"/>
</dbReference>
<evidence type="ECO:0000259" key="4">
    <source>
        <dbReference type="PROSITE" id="PS50075"/>
    </source>
</evidence>
<dbReference type="InterPro" id="IPR025799">
    <property type="entry name" value="Arg_MeTrfase"/>
</dbReference>
<dbReference type="InterPro" id="IPR023213">
    <property type="entry name" value="CAT-like_dom_sf"/>
</dbReference>
<dbReference type="Pfam" id="PF00975">
    <property type="entry name" value="Thioesterase"/>
    <property type="match status" value="1"/>
</dbReference>
<dbReference type="SMART" id="SM00823">
    <property type="entry name" value="PKS_PP"/>
    <property type="match status" value="1"/>
</dbReference>
<dbReference type="InterPro" id="IPR000873">
    <property type="entry name" value="AMP-dep_synth/lig_dom"/>
</dbReference>
<dbReference type="PROSITE" id="PS50075">
    <property type="entry name" value="CARRIER"/>
    <property type="match status" value="1"/>
</dbReference>
<dbReference type="InterPro" id="IPR029058">
    <property type="entry name" value="AB_hydrolase_fold"/>
</dbReference>
<dbReference type="Pfam" id="PF00501">
    <property type="entry name" value="AMP-binding"/>
    <property type="match status" value="1"/>
</dbReference>
<accession>A0ABR8KMA9</accession>
<dbReference type="InterPro" id="IPR001031">
    <property type="entry name" value="Thioesterase"/>
</dbReference>
<dbReference type="InterPro" id="IPR045851">
    <property type="entry name" value="AMP-bd_C_sf"/>
</dbReference>
<keyword evidence="2" id="KW-0596">Phosphopantetheine</keyword>
<evidence type="ECO:0000313" key="5">
    <source>
        <dbReference type="EMBL" id="MBD2739133.1"/>
    </source>
</evidence>
<dbReference type="PANTHER" id="PTHR45527:SF1">
    <property type="entry name" value="FATTY ACID SYNTHASE"/>
    <property type="match status" value="1"/>
</dbReference>
<dbReference type="Pfam" id="PF00668">
    <property type="entry name" value="Condensation"/>
    <property type="match status" value="1"/>
</dbReference>
<dbReference type="InterPro" id="IPR009081">
    <property type="entry name" value="PP-bd_ACP"/>
</dbReference>
<feature type="domain" description="Carrier" evidence="4">
    <location>
        <begin position="1365"/>
        <end position="1440"/>
    </location>
</feature>
<dbReference type="Gene3D" id="3.40.50.980">
    <property type="match status" value="2"/>
</dbReference>
<dbReference type="PROSITE" id="PS51678">
    <property type="entry name" value="SAM_MT_PRMT"/>
    <property type="match status" value="1"/>
</dbReference>
<dbReference type="SUPFAM" id="SSF52777">
    <property type="entry name" value="CoA-dependent acyltransferases"/>
    <property type="match status" value="2"/>
</dbReference>
<dbReference type="Gene3D" id="3.40.50.150">
    <property type="entry name" value="Vaccinia Virus protein VP39"/>
    <property type="match status" value="1"/>
</dbReference>
<dbReference type="Gene3D" id="3.30.559.10">
    <property type="entry name" value="Chloramphenicol acetyltransferase-like domain"/>
    <property type="match status" value="1"/>
</dbReference>
<dbReference type="InterPro" id="IPR025110">
    <property type="entry name" value="AMP-bd_C"/>
</dbReference>
<dbReference type="InterPro" id="IPR020802">
    <property type="entry name" value="TesA-like"/>
</dbReference>
<proteinExistence type="predicted"/>
<name>A0ABR8KMA9_9NOSO</name>
<organism evidence="5 6">
    <name type="scientific">Nostoc paludosum FACHB-159</name>
    <dbReference type="NCBI Taxonomy" id="2692908"/>
    <lineage>
        <taxon>Bacteria</taxon>
        <taxon>Bacillati</taxon>
        <taxon>Cyanobacteriota</taxon>
        <taxon>Cyanophyceae</taxon>
        <taxon>Nostocales</taxon>
        <taxon>Nostocaceae</taxon>
        <taxon>Nostoc</taxon>
    </lineage>
</organism>
<dbReference type="EMBL" id="JACJTU010000070">
    <property type="protein sequence ID" value="MBD2739133.1"/>
    <property type="molecule type" value="Genomic_DNA"/>
</dbReference>
<dbReference type="Pfam" id="PF13193">
    <property type="entry name" value="AMP-binding_C"/>
    <property type="match status" value="1"/>
</dbReference>
<dbReference type="RefSeq" id="WP_190959639.1">
    <property type="nucleotide sequence ID" value="NZ_JACJTU010000070.1"/>
</dbReference>
<dbReference type="CDD" id="cd02440">
    <property type="entry name" value="AdoMet_MTases"/>
    <property type="match status" value="1"/>
</dbReference>
<keyword evidence="6" id="KW-1185">Reference proteome</keyword>
<dbReference type="InterPro" id="IPR029063">
    <property type="entry name" value="SAM-dependent_MTases_sf"/>
</dbReference>
<evidence type="ECO:0000256" key="1">
    <source>
        <dbReference type="ARBA" id="ARBA00001957"/>
    </source>
</evidence>
<dbReference type="SMART" id="SM00824">
    <property type="entry name" value="PKS_TE"/>
    <property type="match status" value="1"/>
</dbReference>